<gene>
    <name evidence="2" type="ORF">V8G54_003981</name>
</gene>
<dbReference type="EMBL" id="CP144700">
    <property type="protein sequence ID" value="WVZ25437.1"/>
    <property type="molecule type" value="Genomic_DNA"/>
</dbReference>
<accession>A0AAQ3PD04</accession>
<keyword evidence="1" id="KW-0472">Membrane</keyword>
<keyword evidence="3" id="KW-1185">Reference proteome</keyword>
<keyword evidence="1" id="KW-1133">Transmembrane helix</keyword>
<evidence type="ECO:0000313" key="3">
    <source>
        <dbReference type="Proteomes" id="UP001374535"/>
    </source>
</evidence>
<evidence type="ECO:0000313" key="2">
    <source>
        <dbReference type="EMBL" id="WVZ25437.1"/>
    </source>
</evidence>
<dbReference type="Proteomes" id="UP001374535">
    <property type="component" value="Chromosome 1"/>
</dbReference>
<evidence type="ECO:0000256" key="1">
    <source>
        <dbReference type="SAM" id="Phobius"/>
    </source>
</evidence>
<keyword evidence="1" id="KW-0812">Transmembrane</keyword>
<protein>
    <submittedName>
        <fullName evidence="2">Uncharacterized protein</fullName>
    </submittedName>
</protein>
<name>A0AAQ3PD04_VIGMU</name>
<feature type="transmembrane region" description="Helical" evidence="1">
    <location>
        <begin position="12"/>
        <end position="40"/>
    </location>
</feature>
<reference evidence="2 3" key="1">
    <citation type="journal article" date="2023" name="Life. Sci Alliance">
        <title>Evolutionary insights into 3D genome organization and epigenetic landscape of Vigna mungo.</title>
        <authorList>
            <person name="Junaid A."/>
            <person name="Singh B."/>
            <person name="Bhatia S."/>
        </authorList>
    </citation>
    <scope>NUCLEOTIDE SEQUENCE [LARGE SCALE GENOMIC DNA]</scope>
    <source>
        <strain evidence="2">Urdbean</strain>
    </source>
</reference>
<proteinExistence type="predicted"/>
<organism evidence="2 3">
    <name type="scientific">Vigna mungo</name>
    <name type="common">Black gram</name>
    <name type="synonym">Phaseolus mungo</name>
    <dbReference type="NCBI Taxonomy" id="3915"/>
    <lineage>
        <taxon>Eukaryota</taxon>
        <taxon>Viridiplantae</taxon>
        <taxon>Streptophyta</taxon>
        <taxon>Embryophyta</taxon>
        <taxon>Tracheophyta</taxon>
        <taxon>Spermatophyta</taxon>
        <taxon>Magnoliopsida</taxon>
        <taxon>eudicotyledons</taxon>
        <taxon>Gunneridae</taxon>
        <taxon>Pentapetalae</taxon>
        <taxon>rosids</taxon>
        <taxon>fabids</taxon>
        <taxon>Fabales</taxon>
        <taxon>Fabaceae</taxon>
        <taxon>Papilionoideae</taxon>
        <taxon>50 kb inversion clade</taxon>
        <taxon>NPAAA clade</taxon>
        <taxon>indigoferoid/millettioid clade</taxon>
        <taxon>Phaseoleae</taxon>
        <taxon>Vigna</taxon>
    </lineage>
</organism>
<sequence length="109" mass="13137">MHIIEILVELSMIISFMHFIFFLIIFIFIFFLFLELLIILSSPFIIFTTRHSTWSNCILISSSSRCCNGFIIWCCEGVTFDIFRSQYRMRISRVIQIIMREMCWRTWGT</sequence>
<dbReference type="AlphaFoldDB" id="A0AAQ3PD04"/>